<dbReference type="Proteomes" id="UP000035287">
    <property type="component" value="Chromosome"/>
</dbReference>
<dbReference type="RefSeq" id="WP_047820203.1">
    <property type="nucleotide sequence ID" value="NZ_CP011770.1"/>
</dbReference>
<dbReference type="KEGG" id="cna:AB433_05215"/>
<evidence type="ECO:0000313" key="1">
    <source>
        <dbReference type="EMBL" id="AKM09515.1"/>
    </source>
</evidence>
<dbReference type="OrthoDB" id="9812349at2"/>
<dbReference type="GO" id="GO:0005886">
    <property type="term" value="C:plasma membrane"/>
    <property type="evidence" value="ECO:0007669"/>
    <property type="project" value="TreeGrafter"/>
</dbReference>
<accession>A0A0G3XD56</accession>
<dbReference type="PATRIC" id="fig|1348774.3.peg.1094"/>
<dbReference type="EMBL" id="CP011770">
    <property type="protein sequence ID" value="AKM09515.1"/>
    <property type="molecule type" value="Genomic_DNA"/>
</dbReference>
<reference evidence="1 2" key="1">
    <citation type="submission" date="2015-06" db="EMBL/GenBank/DDBJ databases">
        <authorList>
            <person name="Zeng Y."/>
            <person name="Huang Y."/>
        </authorList>
    </citation>
    <scope>NUCLEOTIDE SEQUENCE [LARGE SCALE GENOMIC DNA]</scope>
    <source>
        <strain evidence="1 2">PQ-2</strain>
    </source>
</reference>
<organism evidence="1 2">
    <name type="scientific">Croceicoccus naphthovorans</name>
    <dbReference type="NCBI Taxonomy" id="1348774"/>
    <lineage>
        <taxon>Bacteria</taxon>
        <taxon>Pseudomonadati</taxon>
        <taxon>Pseudomonadota</taxon>
        <taxon>Alphaproteobacteria</taxon>
        <taxon>Sphingomonadales</taxon>
        <taxon>Erythrobacteraceae</taxon>
        <taxon>Croceicoccus</taxon>
    </lineage>
</organism>
<keyword evidence="2" id="KW-1185">Reference proteome</keyword>
<evidence type="ECO:0000313" key="2">
    <source>
        <dbReference type="Proteomes" id="UP000035287"/>
    </source>
</evidence>
<dbReference type="PANTHER" id="PTHR34980">
    <property type="entry name" value="INNER MEMBRANE PROTEIN-RELATED-RELATED"/>
    <property type="match status" value="1"/>
</dbReference>
<dbReference type="PANTHER" id="PTHR34980:SF2">
    <property type="entry name" value="INNER MEMBRANE PROTEIN YHAH-RELATED"/>
    <property type="match status" value="1"/>
</dbReference>
<gene>
    <name evidence="1" type="ORF">AB433_05215</name>
</gene>
<protein>
    <submittedName>
        <fullName evidence="1">Uncharacterized protein</fullName>
    </submittedName>
</protein>
<dbReference type="Pfam" id="PF05656">
    <property type="entry name" value="DUF805"/>
    <property type="match status" value="1"/>
</dbReference>
<proteinExistence type="predicted"/>
<dbReference type="InterPro" id="IPR008523">
    <property type="entry name" value="DUF805"/>
</dbReference>
<sequence>MNWMLMPYRRYFDFAGRSRRKEYWMFQLFIFIVYVVAMLLTGGLGMSMEYGDAGTMGPFTAIVLIALAIWGLASIIPSLALMIRRLHDVDKSGWWILIAFVPIIGGLILLYFCLIEGTRGDNRFGPDPKEGEARGV</sequence>
<dbReference type="AlphaFoldDB" id="A0A0G3XD56"/>
<name>A0A0G3XD56_9SPHN</name>